<reference evidence="1 2" key="1">
    <citation type="journal article" date="2024" name="Plant Biotechnol. J.">
        <title>Genome and CRISPR/Cas9 system of a widespread forest tree (Populus alba) in the world.</title>
        <authorList>
            <person name="Liu Y.J."/>
            <person name="Jiang P.F."/>
            <person name="Han X.M."/>
            <person name="Li X.Y."/>
            <person name="Wang H.M."/>
            <person name="Wang Y.J."/>
            <person name="Wang X.X."/>
            <person name="Zeng Q.Y."/>
        </authorList>
    </citation>
    <scope>NUCLEOTIDE SEQUENCE [LARGE SCALE GENOMIC DNA]</scope>
    <source>
        <strain evidence="2">cv. PAL-ZL1</strain>
    </source>
</reference>
<dbReference type="EMBL" id="RCHU02000013">
    <property type="protein sequence ID" value="KAL3574269.1"/>
    <property type="molecule type" value="Genomic_DNA"/>
</dbReference>
<sequence length="304" mass="33144">GNVISLNQQIRNFEEVTLPVLEAEMGFQRRELLPKYLFVVGAGGNDYSFNYFLRKSNANVSLEAFTANLTRKLSGQLQKLYSLGGRKFALMAVNPIGCSPMVMANRRTRNGCIQGLNKAAHLFNAHLKSLVDVSKQHMPGSDVVFVNSYKMIRDIIKNPVSRGFKDTNSACCEVMSLNEGGNGILCKKEGQACEDRNIHVFFDGLHPTEAVNIQIATKAYNSNLKSSSSSLTINYIGGVPIWTAGNAAAATMVDSKGFFQFLSSGNLRLLNGSGTVVWNSNTTRPGVTTASLNDFGNLVLKTRT</sequence>
<feature type="non-terminal residue" evidence="1">
    <location>
        <position position="1"/>
    </location>
</feature>
<comment type="caution">
    <text evidence="1">The sequence shown here is derived from an EMBL/GenBank/DDBJ whole genome shotgun (WGS) entry which is preliminary data.</text>
</comment>
<protein>
    <submittedName>
        <fullName evidence="1">Uncharacterized protein</fullName>
    </submittedName>
</protein>
<keyword evidence="2" id="KW-1185">Reference proteome</keyword>
<gene>
    <name evidence="1" type="ORF">D5086_024882</name>
</gene>
<name>A0ACC4B8A5_POPAL</name>
<proteinExistence type="predicted"/>
<dbReference type="Proteomes" id="UP000309997">
    <property type="component" value="Unassembled WGS sequence"/>
</dbReference>
<evidence type="ECO:0000313" key="1">
    <source>
        <dbReference type="EMBL" id="KAL3574269.1"/>
    </source>
</evidence>
<evidence type="ECO:0000313" key="2">
    <source>
        <dbReference type="Proteomes" id="UP000309997"/>
    </source>
</evidence>
<accession>A0ACC4B8A5</accession>
<organism evidence="1 2">
    <name type="scientific">Populus alba</name>
    <name type="common">White poplar</name>
    <dbReference type="NCBI Taxonomy" id="43335"/>
    <lineage>
        <taxon>Eukaryota</taxon>
        <taxon>Viridiplantae</taxon>
        <taxon>Streptophyta</taxon>
        <taxon>Embryophyta</taxon>
        <taxon>Tracheophyta</taxon>
        <taxon>Spermatophyta</taxon>
        <taxon>Magnoliopsida</taxon>
        <taxon>eudicotyledons</taxon>
        <taxon>Gunneridae</taxon>
        <taxon>Pentapetalae</taxon>
        <taxon>rosids</taxon>
        <taxon>fabids</taxon>
        <taxon>Malpighiales</taxon>
        <taxon>Salicaceae</taxon>
        <taxon>Saliceae</taxon>
        <taxon>Populus</taxon>
    </lineage>
</organism>